<dbReference type="RefSeq" id="WP_261496624.1">
    <property type="nucleotide sequence ID" value="NZ_JAOCQF010000002.1"/>
</dbReference>
<feature type="chain" id="PRO_5046193891" evidence="1">
    <location>
        <begin position="23"/>
        <end position="174"/>
    </location>
</feature>
<dbReference type="Proteomes" id="UP001205601">
    <property type="component" value="Unassembled WGS sequence"/>
</dbReference>
<dbReference type="EMBL" id="JAOCQF010000002">
    <property type="protein sequence ID" value="MCT8330772.1"/>
    <property type="molecule type" value="Genomic_DNA"/>
</dbReference>
<accession>A0ABT2NPA7</accession>
<comment type="caution">
    <text evidence="2">The sequence shown here is derived from an EMBL/GenBank/DDBJ whole genome shotgun (WGS) entry which is preliminary data.</text>
</comment>
<reference evidence="3" key="1">
    <citation type="submission" date="2023-07" db="EMBL/GenBank/DDBJ databases">
        <title>Defluviimonas sediminis sp. nov., isolated from mangrove sediment.</title>
        <authorList>
            <person name="Liu L."/>
            <person name="Li J."/>
            <person name="Huang Y."/>
            <person name="Pan J."/>
            <person name="Li M."/>
        </authorList>
    </citation>
    <scope>NUCLEOTIDE SEQUENCE [LARGE SCALE GENOMIC DNA]</scope>
    <source>
        <strain evidence="3">FT324</strain>
    </source>
</reference>
<evidence type="ECO:0000256" key="1">
    <source>
        <dbReference type="SAM" id="SignalP"/>
    </source>
</evidence>
<keyword evidence="1" id="KW-0732">Signal</keyword>
<protein>
    <submittedName>
        <fullName evidence="2">Uncharacterized protein</fullName>
    </submittedName>
</protein>
<sequence length="174" mass="19130">MFRWPAIGAFAALGLAPLAALAEASSEVVFSHKRWEVRYVAFDDGSEACVAQVTQGSDSFSVWAQADQTLQLQFYSEAWDFGEGQTADLIVQIDRRAGWSLSNAELYLQSVLFVLPGDDDGWRFLREVMAGNTLHLQNDRGEGVMDYSLSGSSASIGALVTCYEEITRSSNPFQ</sequence>
<evidence type="ECO:0000313" key="3">
    <source>
        <dbReference type="Proteomes" id="UP001205601"/>
    </source>
</evidence>
<name>A0ABT2NPA7_9RHOB</name>
<gene>
    <name evidence="2" type="ORF">N5I32_14715</name>
</gene>
<proteinExistence type="predicted"/>
<evidence type="ECO:0000313" key="2">
    <source>
        <dbReference type="EMBL" id="MCT8330772.1"/>
    </source>
</evidence>
<feature type="signal peptide" evidence="1">
    <location>
        <begin position="1"/>
        <end position="22"/>
    </location>
</feature>
<organism evidence="2 3">
    <name type="scientific">Albidovulum sediminis</name>
    <dbReference type="NCBI Taxonomy" id="3066345"/>
    <lineage>
        <taxon>Bacteria</taxon>
        <taxon>Pseudomonadati</taxon>
        <taxon>Pseudomonadota</taxon>
        <taxon>Alphaproteobacteria</taxon>
        <taxon>Rhodobacterales</taxon>
        <taxon>Paracoccaceae</taxon>
        <taxon>Albidovulum</taxon>
    </lineage>
</organism>
<keyword evidence="3" id="KW-1185">Reference proteome</keyword>